<organism evidence="1 4">
    <name type="scientific">Medicago truncatula</name>
    <name type="common">Barrel medic</name>
    <name type="synonym">Medicago tribuloides</name>
    <dbReference type="NCBI Taxonomy" id="3880"/>
    <lineage>
        <taxon>Eukaryota</taxon>
        <taxon>Viridiplantae</taxon>
        <taxon>Streptophyta</taxon>
        <taxon>Embryophyta</taxon>
        <taxon>Tracheophyta</taxon>
        <taxon>Spermatophyta</taxon>
        <taxon>Magnoliopsida</taxon>
        <taxon>eudicotyledons</taxon>
        <taxon>Gunneridae</taxon>
        <taxon>Pentapetalae</taxon>
        <taxon>rosids</taxon>
        <taxon>fabids</taxon>
        <taxon>Fabales</taxon>
        <taxon>Fabaceae</taxon>
        <taxon>Papilionoideae</taxon>
        <taxon>50 kb inversion clade</taxon>
        <taxon>NPAAA clade</taxon>
        <taxon>Hologalegina</taxon>
        <taxon>IRL clade</taxon>
        <taxon>Trifolieae</taxon>
        <taxon>Medicago</taxon>
    </lineage>
</organism>
<dbReference type="EMBL" id="CM001220">
    <property type="protein sequence ID" value="AES87934.1"/>
    <property type="molecule type" value="Genomic_DNA"/>
</dbReference>
<dbReference type="PaxDb" id="3880-AES87934"/>
<reference evidence="1 4" key="1">
    <citation type="journal article" date="2011" name="Nature">
        <title>The Medicago genome provides insight into the evolution of rhizobial symbioses.</title>
        <authorList>
            <person name="Young N.D."/>
            <person name="Debelle F."/>
            <person name="Oldroyd G.E."/>
            <person name="Geurts R."/>
            <person name="Cannon S.B."/>
            <person name="Udvardi M.K."/>
            <person name="Benedito V.A."/>
            <person name="Mayer K.F."/>
            <person name="Gouzy J."/>
            <person name="Schoof H."/>
            <person name="Van de Peer Y."/>
            <person name="Proost S."/>
            <person name="Cook D.R."/>
            <person name="Meyers B.C."/>
            <person name="Spannagl M."/>
            <person name="Cheung F."/>
            <person name="De Mita S."/>
            <person name="Krishnakumar V."/>
            <person name="Gundlach H."/>
            <person name="Zhou S."/>
            <person name="Mudge J."/>
            <person name="Bharti A.K."/>
            <person name="Murray J.D."/>
            <person name="Naoumkina M.A."/>
            <person name="Rosen B."/>
            <person name="Silverstein K.A."/>
            <person name="Tang H."/>
            <person name="Rombauts S."/>
            <person name="Zhao P.X."/>
            <person name="Zhou P."/>
            <person name="Barbe V."/>
            <person name="Bardou P."/>
            <person name="Bechner M."/>
            <person name="Bellec A."/>
            <person name="Berger A."/>
            <person name="Berges H."/>
            <person name="Bidwell S."/>
            <person name="Bisseling T."/>
            <person name="Choisne N."/>
            <person name="Couloux A."/>
            <person name="Denny R."/>
            <person name="Deshpande S."/>
            <person name="Dai X."/>
            <person name="Doyle J.J."/>
            <person name="Dudez A.M."/>
            <person name="Farmer A.D."/>
            <person name="Fouteau S."/>
            <person name="Franken C."/>
            <person name="Gibelin C."/>
            <person name="Gish J."/>
            <person name="Goldstein S."/>
            <person name="Gonzalez A.J."/>
            <person name="Green P.J."/>
            <person name="Hallab A."/>
            <person name="Hartog M."/>
            <person name="Hua A."/>
            <person name="Humphray S.J."/>
            <person name="Jeong D.H."/>
            <person name="Jing Y."/>
            <person name="Jocker A."/>
            <person name="Kenton S.M."/>
            <person name="Kim D.J."/>
            <person name="Klee K."/>
            <person name="Lai H."/>
            <person name="Lang C."/>
            <person name="Lin S."/>
            <person name="Macmil S.L."/>
            <person name="Magdelenat G."/>
            <person name="Matthews L."/>
            <person name="McCorrison J."/>
            <person name="Monaghan E.L."/>
            <person name="Mun J.H."/>
            <person name="Najar F.Z."/>
            <person name="Nicholson C."/>
            <person name="Noirot C."/>
            <person name="O'Bleness M."/>
            <person name="Paule C.R."/>
            <person name="Poulain J."/>
            <person name="Prion F."/>
            <person name="Qin B."/>
            <person name="Qu C."/>
            <person name="Retzel E.F."/>
            <person name="Riddle C."/>
            <person name="Sallet E."/>
            <person name="Samain S."/>
            <person name="Samson N."/>
            <person name="Sanders I."/>
            <person name="Saurat O."/>
            <person name="Scarpelli C."/>
            <person name="Schiex T."/>
            <person name="Segurens B."/>
            <person name="Severin A.J."/>
            <person name="Sherrier D.J."/>
            <person name="Shi R."/>
            <person name="Sims S."/>
            <person name="Singer S.R."/>
            <person name="Sinharoy S."/>
            <person name="Sterck L."/>
            <person name="Viollet A."/>
            <person name="Wang B.B."/>
            <person name="Wang K."/>
            <person name="Wang M."/>
            <person name="Wang X."/>
            <person name="Warfsmann J."/>
            <person name="Weissenbach J."/>
            <person name="White D.D."/>
            <person name="White J.D."/>
            <person name="Wiley G.B."/>
            <person name="Wincker P."/>
            <person name="Xing Y."/>
            <person name="Yang L."/>
            <person name="Yao Z."/>
            <person name="Ying F."/>
            <person name="Zhai J."/>
            <person name="Zhou L."/>
            <person name="Zuber A."/>
            <person name="Denarie J."/>
            <person name="Dixon R.A."/>
            <person name="May G.D."/>
            <person name="Schwartz D.C."/>
            <person name="Rogers J."/>
            <person name="Quetier F."/>
            <person name="Town C.D."/>
            <person name="Roe B.A."/>
        </authorList>
    </citation>
    <scope>NUCLEOTIDE SEQUENCE [LARGE SCALE GENOMIC DNA]</scope>
    <source>
        <strain evidence="1">A17</strain>
        <strain evidence="3 4">cv. Jemalong A17</strain>
    </source>
</reference>
<dbReference type="Proteomes" id="UP000002051">
    <property type="component" value="Chromosome 4"/>
</dbReference>
<sequence>MLKAMVGAKEKRRWRWIDVRSERSAGDCTCSSSPEFSLAWSFKLVVVMDELEKRGCDSVVD</sequence>
<dbReference type="Gramene" id="rna22350">
    <property type="protein sequence ID" value="RHN60120.1"/>
    <property type="gene ID" value="gene22350"/>
</dbReference>
<evidence type="ECO:0000313" key="2">
    <source>
        <dbReference type="EMBL" id="RHN60120.1"/>
    </source>
</evidence>
<dbReference type="Proteomes" id="UP000265566">
    <property type="component" value="Chromosome 4"/>
</dbReference>
<reference evidence="1 4" key="2">
    <citation type="journal article" date="2014" name="BMC Genomics">
        <title>An improved genome release (version Mt4.0) for the model legume Medicago truncatula.</title>
        <authorList>
            <person name="Tang H."/>
            <person name="Krishnakumar V."/>
            <person name="Bidwell S."/>
            <person name="Rosen B."/>
            <person name="Chan A."/>
            <person name="Zhou S."/>
            <person name="Gentzbittel L."/>
            <person name="Childs K.L."/>
            <person name="Yandell M."/>
            <person name="Gundlach H."/>
            <person name="Mayer K.F."/>
            <person name="Schwartz D.C."/>
            <person name="Town C.D."/>
        </authorList>
    </citation>
    <scope>GENOME REANNOTATION</scope>
    <source>
        <strain evidence="3 4">cv. Jemalong A17</strain>
    </source>
</reference>
<evidence type="ECO:0000313" key="4">
    <source>
        <dbReference type="Proteomes" id="UP000002051"/>
    </source>
</evidence>
<proteinExistence type="predicted"/>
<gene>
    <name evidence="1" type="ordered locus">MTR_4g038340</name>
    <name evidence="2" type="ORF">MtrunA17_Chr4g0021951</name>
</gene>
<reference evidence="2" key="4">
    <citation type="journal article" date="2018" name="Nat. Plants">
        <title>Whole-genome landscape of Medicago truncatula symbiotic genes.</title>
        <authorList>
            <person name="Pecrix Y."/>
            <person name="Gamas P."/>
            <person name="Carrere S."/>
        </authorList>
    </citation>
    <scope>NUCLEOTIDE SEQUENCE</scope>
    <source>
        <tissue evidence="2">Leaves</tissue>
    </source>
</reference>
<name>G7JSJ2_MEDTR</name>
<dbReference type="AlphaFoldDB" id="G7JSJ2"/>
<dbReference type="EnsemblPlants" id="AES87934">
    <property type="protein sequence ID" value="AES87934"/>
    <property type="gene ID" value="MTR_4g038340"/>
</dbReference>
<dbReference type="HOGENOM" id="CLU_2926076_0_0_1"/>
<evidence type="ECO:0000313" key="3">
    <source>
        <dbReference type="EnsemblPlants" id="AES87934"/>
    </source>
</evidence>
<evidence type="ECO:0000313" key="1">
    <source>
        <dbReference type="EMBL" id="AES87934.1"/>
    </source>
</evidence>
<keyword evidence="4" id="KW-1185">Reference proteome</keyword>
<reference evidence="3" key="3">
    <citation type="submission" date="2015-04" db="UniProtKB">
        <authorList>
            <consortium name="EnsemblPlants"/>
        </authorList>
    </citation>
    <scope>IDENTIFICATION</scope>
    <source>
        <strain evidence="3">cv. Jemalong A17</strain>
    </source>
</reference>
<protein>
    <submittedName>
        <fullName evidence="1 3">Uncharacterized protein</fullName>
    </submittedName>
</protein>
<accession>G7JSJ2</accession>
<dbReference type="EMBL" id="PSQE01000004">
    <property type="protein sequence ID" value="RHN60120.1"/>
    <property type="molecule type" value="Genomic_DNA"/>
</dbReference>